<feature type="region of interest" description="Disordered" evidence="5">
    <location>
        <begin position="346"/>
        <end position="394"/>
    </location>
</feature>
<keyword evidence="7" id="KW-1185">Reference proteome</keyword>
<dbReference type="Gene3D" id="3.40.50.300">
    <property type="entry name" value="P-loop containing nucleotide triphosphate hydrolases"/>
    <property type="match status" value="1"/>
</dbReference>
<evidence type="ECO:0000313" key="6">
    <source>
        <dbReference type="EMBL" id="KAG0267206.1"/>
    </source>
</evidence>
<dbReference type="InterPro" id="IPR027417">
    <property type="entry name" value="P-loop_NTPase"/>
</dbReference>
<comment type="similarity">
    <text evidence="3">Belongs to the KTI12 family.</text>
</comment>
<evidence type="ECO:0000256" key="5">
    <source>
        <dbReference type="SAM" id="MobiDB-lite"/>
    </source>
</evidence>
<accession>A0A9P6QG98</accession>
<feature type="compositionally biased region" description="Low complexity" evidence="5">
    <location>
        <begin position="122"/>
        <end position="134"/>
    </location>
</feature>
<feature type="region of interest" description="Disordered" evidence="5">
    <location>
        <begin position="121"/>
        <end position="164"/>
    </location>
</feature>
<dbReference type="Proteomes" id="UP000807716">
    <property type="component" value="Unassembled WGS sequence"/>
</dbReference>
<dbReference type="GO" id="GO:0006357">
    <property type="term" value="P:regulation of transcription by RNA polymerase II"/>
    <property type="evidence" value="ECO:0007669"/>
    <property type="project" value="UniProtKB-ARBA"/>
</dbReference>
<name>A0A9P6QG98_9FUNG</name>
<feature type="region of interest" description="Disordered" evidence="5">
    <location>
        <begin position="475"/>
        <end position="494"/>
    </location>
</feature>
<proteinExistence type="inferred from homology"/>
<dbReference type="PANTHER" id="PTHR12435">
    <property type="match status" value="1"/>
</dbReference>
<comment type="caution">
    <text evidence="6">The sequence shown here is derived from an EMBL/GenBank/DDBJ whole genome shotgun (WGS) entry which is preliminary data.</text>
</comment>
<evidence type="ECO:0000313" key="7">
    <source>
        <dbReference type="Proteomes" id="UP000807716"/>
    </source>
</evidence>
<evidence type="ECO:0000256" key="3">
    <source>
        <dbReference type="ARBA" id="ARBA00025768"/>
    </source>
</evidence>
<protein>
    <submittedName>
        <fullName evidence="6">Kti12, chromatin associated</fullName>
    </submittedName>
</protein>
<dbReference type="GO" id="GO:0006400">
    <property type="term" value="P:tRNA modification"/>
    <property type="evidence" value="ECO:0007669"/>
    <property type="project" value="UniProtKB-ARBA"/>
</dbReference>
<keyword evidence="2" id="KW-0067">ATP-binding</keyword>
<dbReference type="GO" id="GO:0005524">
    <property type="term" value="F:ATP binding"/>
    <property type="evidence" value="ECO:0007669"/>
    <property type="project" value="UniProtKB-KW"/>
</dbReference>
<comment type="subunit">
    <text evidence="4">Interacts with the elongator complex.</text>
</comment>
<feature type="region of interest" description="Disordered" evidence="5">
    <location>
        <begin position="226"/>
        <end position="254"/>
    </location>
</feature>
<evidence type="ECO:0000256" key="1">
    <source>
        <dbReference type="ARBA" id="ARBA00022741"/>
    </source>
</evidence>
<dbReference type="AlphaFoldDB" id="A0A9P6QG98"/>
<evidence type="ECO:0000256" key="4">
    <source>
        <dbReference type="ARBA" id="ARBA00063730"/>
    </source>
</evidence>
<dbReference type="InterPro" id="IPR013641">
    <property type="entry name" value="KTI12/PSTK"/>
</dbReference>
<keyword evidence="1" id="KW-0547">Nucleotide-binding</keyword>
<dbReference type="FunFam" id="3.40.50.300:FF:000827">
    <property type="entry name" value="KTI12 chromatin-associated homolog"/>
    <property type="match status" value="1"/>
</dbReference>
<feature type="compositionally biased region" description="Gly residues" evidence="5">
    <location>
        <begin position="477"/>
        <end position="489"/>
    </location>
</feature>
<dbReference type="Pfam" id="PF08433">
    <property type="entry name" value="KTI12"/>
    <property type="match status" value="1"/>
</dbReference>
<evidence type="ECO:0000256" key="2">
    <source>
        <dbReference type="ARBA" id="ARBA00022840"/>
    </source>
</evidence>
<sequence>MLRSPGSDGHAMQMGDSSNERHVTLQEDDAMTDTCVVERPPIVLLSQQLPSQSHQNDILQQLYHSYQTQTGHPSSGFVQDPSQEQLFHQLQQQQQHQQAVSGVTVFYRHKRSLSAPLMLKGQAGMQQQQATAEQDPVTGADNDVDMDQDATQSADQDCHRDARRSPPTIVDQVTQEGQSTHVASSPSSSLIPQPTVDYSKIYASRETFWASLPRYHRHKIYASIGQSHPDHKDTALSGTHYSSSSKGAISKVAYPPSQNLPRSIRCFYKLTPSRQWTTVSNLSSFSSPSSSVTSLRPNANDLLSHPPWDAAMGIGRIVLRSSPSPSGVTKAAQRSRLPIHIRHYTSRTHRRPGICVRSPTMAQNEAAKRQESSSSPPPSPSSPSPLSPSQPQSHHLLDRMEPAEQKQYKVHSDDLHPYQTTFDHGSSHVLHLAASAPAASSTVGTRDIGAMDRLAATSLRNRLWAHQRGGLLNVVGTGDGGDSGGGGSGSASTKSNVDRLIEELNRWQLVPVHSILAMPLITLSGLPSSGKSRRAAELKQFLEQKLQQQAQEDPAAAKQFRIHVISDESLKLDKHQAYNTAADEKKARGALMSAVERLLSKDDIVIADGLNYIKGFRYQLYCLARAIGTPHCVIFTVCPIDQARTWNKATQAYPEKIFEELVMRFEEPDANTRWDGPLFSILPEDPSLPMDHIWDAVILKKPPPPNLSTVVKVVQETNYLYEFDQTTQNVVQAILDAQKSGVPTTQIVAPLSSIPVRLPPTRTATLSELRRLRRQFTTINKMRTMLSMNRVAEAFVEYLNQNLNS</sequence>
<gene>
    <name evidence="6" type="primary">KTI12</name>
    <name evidence="6" type="ORF">DFQ27_008987</name>
</gene>
<feature type="region of interest" description="Disordered" evidence="5">
    <location>
        <begin position="1"/>
        <end position="23"/>
    </location>
</feature>
<dbReference type="SUPFAM" id="SSF52540">
    <property type="entry name" value="P-loop containing nucleoside triphosphate hydrolases"/>
    <property type="match status" value="1"/>
</dbReference>
<feature type="compositionally biased region" description="Polar residues" evidence="5">
    <location>
        <begin position="236"/>
        <end position="247"/>
    </location>
</feature>
<feature type="compositionally biased region" description="Pro residues" evidence="5">
    <location>
        <begin position="375"/>
        <end position="388"/>
    </location>
</feature>
<reference evidence="6" key="1">
    <citation type="journal article" date="2020" name="Fungal Divers.">
        <title>Resolving the Mortierellaceae phylogeny through synthesis of multi-gene phylogenetics and phylogenomics.</title>
        <authorList>
            <person name="Vandepol N."/>
            <person name="Liber J."/>
            <person name="Desiro A."/>
            <person name="Na H."/>
            <person name="Kennedy M."/>
            <person name="Barry K."/>
            <person name="Grigoriev I.V."/>
            <person name="Miller A.N."/>
            <person name="O'Donnell K."/>
            <person name="Stajich J.E."/>
            <person name="Bonito G."/>
        </authorList>
    </citation>
    <scope>NUCLEOTIDE SEQUENCE</scope>
    <source>
        <strain evidence="6">BC1065</strain>
    </source>
</reference>
<dbReference type="OrthoDB" id="9972657at2759"/>
<dbReference type="EMBL" id="JAAAJB010000079">
    <property type="protein sequence ID" value="KAG0267206.1"/>
    <property type="molecule type" value="Genomic_DNA"/>
</dbReference>
<organism evidence="6 7">
    <name type="scientific">Actinomortierella ambigua</name>
    <dbReference type="NCBI Taxonomy" id="1343610"/>
    <lineage>
        <taxon>Eukaryota</taxon>
        <taxon>Fungi</taxon>
        <taxon>Fungi incertae sedis</taxon>
        <taxon>Mucoromycota</taxon>
        <taxon>Mortierellomycotina</taxon>
        <taxon>Mortierellomycetes</taxon>
        <taxon>Mortierellales</taxon>
        <taxon>Mortierellaceae</taxon>
        <taxon>Actinomortierella</taxon>
    </lineage>
</organism>